<gene>
    <name evidence="5" type="ORF">D9R08_01010</name>
</gene>
<keyword evidence="6" id="KW-1185">Reference proteome</keyword>
<dbReference type="InterPro" id="IPR029044">
    <property type="entry name" value="Nucleotide-diphossugar_trans"/>
</dbReference>
<protein>
    <submittedName>
        <fullName evidence="5">Nucleotidyltransferase family protein</fullName>
    </submittedName>
</protein>
<evidence type="ECO:0000256" key="1">
    <source>
        <dbReference type="ARBA" id="ARBA00022679"/>
    </source>
</evidence>
<dbReference type="InterPro" id="IPR025877">
    <property type="entry name" value="MobA-like_NTP_Trfase"/>
</dbReference>
<keyword evidence="2" id="KW-0548">Nucleotidyltransferase</keyword>
<dbReference type="Proteomes" id="UP000281343">
    <property type="component" value="Unassembled WGS sequence"/>
</dbReference>
<feature type="domain" description="MobA-like NTP transferase" evidence="4">
    <location>
        <begin position="6"/>
        <end position="124"/>
    </location>
</feature>
<dbReference type="SUPFAM" id="SSF53448">
    <property type="entry name" value="Nucleotide-diphospho-sugar transferases"/>
    <property type="match status" value="1"/>
</dbReference>
<dbReference type="GO" id="GO:0016779">
    <property type="term" value="F:nucleotidyltransferase activity"/>
    <property type="evidence" value="ECO:0007669"/>
    <property type="project" value="UniProtKB-KW"/>
</dbReference>
<keyword evidence="1 5" id="KW-0808">Transferase</keyword>
<evidence type="ECO:0000313" key="6">
    <source>
        <dbReference type="Proteomes" id="UP000281343"/>
    </source>
</evidence>
<evidence type="ECO:0000256" key="3">
    <source>
        <dbReference type="ARBA" id="ARBA00022842"/>
    </source>
</evidence>
<keyword evidence="3" id="KW-0460">Magnesium</keyword>
<sequence>MTPRSCMILAAGFVRRMGALAADRPKPLIEVAGRPMIEHAPAQARDVGAAPIAVNGHSRADRPAAYLTALKDVSFLNETPEILESGGGDRNALPVLGEGPIWCLNSDAVRRGENALRLLAAGWRPGAMGGLSLLVPRDRAVRRQGGGDFALSETGNITPDRTGLVWTGAQMLDGTEFDDTPSGPFSIWAIWRKLMVRGRMFGAIYRGFWADMGHPGGIPMAEAMLERCDAV</sequence>
<dbReference type="CDD" id="cd06422">
    <property type="entry name" value="NTP_transferase_like_1"/>
    <property type="match status" value="1"/>
</dbReference>
<comment type="caution">
    <text evidence="5">The sequence shown here is derived from an EMBL/GenBank/DDBJ whole genome shotgun (WGS) entry which is preliminary data.</text>
</comment>
<name>A0A3L9Y585_9RHOB</name>
<dbReference type="PANTHER" id="PTHR43584:SF8">
    <property type="entry name" value="N-ACETYLMURAMATE ALPHA-1-PHOSPHATE URIDYLYLTRANSFERASE"/>
    <property type="match status" value="1"/>
</dbReference>
<proteinExistence type="predicted"/>
<accession>A0A3L9Y585</accession>
<evidence type="ECO:0000259" key="4">
    <source>
        <dbReference type="Pfam" id="PF12804"/>
    </source>
</evidence>
<dbReference type="PANTHER" id="PTHR43584">
    <property type="entry name" value="NUCLEOTIDYL TRANSFERASE"/>
    <property type="match status" value="1"/>
</dbReference>
<dbReference type="Gene3D" id="3.90.550.10">
    <property type="entry name" value="Spore Coat Polysaccharide Biosynthesis Protein SpsA, Chain A"/>
    <property type="match status" value="1"/>
</dbReference>
<dbReference type="InterPro" id="IPR050065">
    <property type="entry name" value="GlmU-like"/>
</dbReference>
<organism evidence="5 6">
    <name type="scientific">Rhodophyticola porphyridii</name>
    <dbReference type="NCBI Taxonomy" id="1852017"/>
    <lineage>
        <taxon>Bacteria</taxon>
        <taxon>Pseudomonadati</taxon>
        <taxon>Pseudomonadota</taxon>
        <taxon>Alphaproteobacteria</taxon>
        <taxon>Rhodobacterales</taxon>
        <taxon>Roseobacteraceae</taxon>
        <taxon>Rhodophyticola</taxon>
    </lineage>
</organism>
<dbReference type="Pfam" id="PF12804">
    <property type="entry name" value="NTP_transf_3"/>
    <property type="match status" value="1"/>
</dbReference>
<dbReference type="EMBL" id="RCNT01000001">
    <property type="protein sequence ID" value="RMA43552.1"/>
    <property type="molecule type" value="Genomic_DNA"/>
</dbReference>
<evidence type="ECO:0000313" key="5">
    <source>
        <dbReference type="EMBL" id="RMA43552.1"/>
    </source>
</evidence>
<reference evidence="5 6" key="1">
    <citation type="submission" date="2018-10" db="EMBL/GenBank/DDBJ databases">
        <authorList>
            <person name="Jung H.S."/>
            <person name="Jeon C.O."/>
        </authorList>
    </citation>
    <scope>NUCLEOTIDE SEQUENCE [LARGE SCALE GENOMIC DNA]</scope>
    <source>
        <strain evidence="5 6">MA-7-27</strain>
    </source>
</reference>
<evidence type="ECO:0000256" key="2">
    <source>
        <dbReference type="ARBA" id="ARBA00022695"/>
    </source>
</evidence>
<dbReference type="OrthoDB" id="9788272at2"/>
<dbReference type="RefSeq" id="WP_121896145.1">
    <property type="nucleotide sequence ID" value="NZ_RCNT01000001.1"/>
</dbReference>
<dbReference type="AlphaFoldDB" id="A0A3L9Y585"/>